<dbReference type="Proteomes" id="UP000285201">
    <property type="component" value="Unassembled WGS sequence"/>
</dbReference>
<organism evidence="1 2">
    <name type="scientific">Lachnospira eligens</name>
    <dbReference type="NCBI Taxonomy" id="39485"/>
    <lineage>
        <taxon>Bacteria</taxon>
        <taxon>Bacillati</taxon>
        <taxon>Bacillota</taxon>
        <taxon>Clostridia</taxon>
        <taxon>Lachnospirales</taxon>
        <taxon>Lachnospiraceae</taxon>
        <taxon>Lachnospira</taxon>
    </lineage>
</organism>
<gene>
    <name evidence="1" type="ORF">DW007_03005</name>
</gene>
<accession>A0A415MEF6</accession>
<comment type="caution">
    <text evidence="1">The sequence shown here is derived from an EMBL/GenBank/DDBJ whole genome shotgun (WGS) entry which is preliminary data.</text>
</comment>
<dbReference type="RefSeq" id="WP_118370126.1">
    <property type="nucleotide sequence ID" value="NZ_QROY01000002.1"/>
</dbReference>
<reference evidence="1 2" key="1">
    <citation type="submission" date="2018-08" db="EMBL/GenBank/DDBJ databases">
        <title>A genome reference for cultivated species of the human gut microbiota.</title>
        <authorList>
            <person name="Zou Y."/>
            <person name="Xue W."/>
            <person name="Luo G."/>
        </authorList>
    </citation>
    <scope>NUCLEOTIDE SEQUENCE [LARGE SCALE GENOMIC DNA]</scope>
    <source>
        <strain evidence="1 2">AF36-7BH</strain>
    </source>
</reference>
<evidence type="ECO:0000313" key="2">
    <source>
        <dbReference type="Proteomes" id="UP000285201"/>
    </source>
</evidence>
<evidence type="ECO:0000313" key="1">
    <source>
        <dbReference type="EMBL" id="RHL71131.1"/>
    </source>
</evidence>
<dbReference type="AlphaFoldDB" id="A0A415MEF6"/>
<dbReference type="EMBL" id="QROY01000002">
    <property type="protein sequence ID" value="RHL71131.1"/>
    <property type="molecule type" value="Genomic_DNA"/>
</dbReference>
<sequence>MKQEFLWKNGGYNMRLPQELFAEALWLEWDNHYGIIHKEKLPDLLRRYNLKLKKEKTLDDIQLAFGRGLKGTFCNTAKQIEQIAEEIDKICIIANWEDAVAKYKI</sequence>
<protein>
    <submittedName>
        <fullName evidence="1">Uncharacterized protein</fullName>
    </submittedName>
</protein>
<name>A0A415MEF6_9FIRM</name>
<proteinExistence type="predicted"/>